<dbReference type="PANTHER" id="PTHR10357">
    <property type="entry name" value="ALPHA-AMYLASE FAMILY MEMBER"/>
    <property type="match status" value="1"/>
</dbReference>
<organism evidence="5 6">
    <name type="scientific">Deinococcus peraridilitoris (strain DSM 19664 / LMG 22246 / CIP 109416 / KR-200)</name>
    <dbReference type="NCBI Taxonomy" id="937777"/>
    <lineage>
        <taxon>Bacteria</taxon>
        <taxon>Thermotogati</taxon>
        <taxon>Deinococcota</taxon>
        <taxon>Deinococci</taxon>
        <taxon>Deinococcales</taxon>
        <taxon>Deinococcaceae</taxon>
        <taxon>Deinococcus</taxon>
    </lineage>
</organism>
<evidence type="ECO:0000259" key="4">
    <source>
        <dbReference type="SMART" id="SM00642"/>
    </source>
</evidence>
<evidence type="ECO:0000256" key="2">
    <source>
        <dbReference type="RuleBase" id="RU003615"/>
    </source>
</evidence>
<evidence type="ECO:0000313" key="5">
    <source>
        <dbReference type="EMBL" id="AFZ69147.1"/>
    </source>
</evidence>
<protein>
    <recommendedName>
        <fullName evidence="3">Alpha-amylase</fullName>
        <ecNumber evidence="3">3.2.1.1</ecNumber>
    </recommendedName>
</protein>
<name>L0A7K8_DEIPD</name>
<dbReference type="RefSeq" id="WP_015237443.1">
    <property type="nucleotide sequence ID" value="NC_019793.1"/>
</dbReference>
<dbReference type="eggNOG" id="COG0366">
    <property type="taxonomic scope" value="Bacteria"/>
</dbReference>
<comment type="catalytic activity">
    <reaction evidence="3">
        <text>Endohydrolysis of (1-&gt;4)-alpha-D-glucosidic linkages in polysaccharides containing three or more (1-&gt;4)-alpha-linked D-glucose units.</text>
        <dbReference type="EC" id="3.2.1.1"/>
    </reaction>
</comment>
<dbReference type="PATRIC" id="fig|937777.3.peg.3731"/>
<gene>
    <name evidence="5" type="ordered locus">Deipe_3721</name>
</gene>
<dbReference type="InterPro" id="IPR017853">
    <property type="entry name" value="GH"/>
</dbReference>
<dbReference type="EMBL" id="CP003382">
    <property type="protein sequence ID" value="AFZ69147.1"/>
    <property type="molecule type" value="Genomic_DNA"/>
</dbReference>
<dbReference type="AlphaFoldDB" id="L0A7K8"/>
<dbReference type="Gene3D" id="3.20.20.80">
    <property type="entry name" value="Glycosidases"/>
    <property type="match status" value="1"/>
</dbReference>
<dbReference type="HOGENOM" id="CLU_006462_7_3_0"/>
<evidence type="ECO:0000256" key="1">
    <source>
        <dbReference type="ARBA" id="ARBA00008061"/>
    </source>
</evidence>
<dbReference type="PRINTS" id="PR00110">
    <property type="entry name" value="ALPHAAMYLASE"/>
</dbReference>
<dbReference type="GO" id="GO:0004556">
    <property type="term" value="F:alpha-amylase activity"/>
    <property type="evidence" value="ECO:0007669"/>
    <property type="project" value="UniProtKB-UniRule"/>
</dbReference>
<dbReference type="PANTHER" id="PTHR10357:SF179">
    <property type="entry name" value="NEUTRAL AND BASIC AMINO ACID TRANSPORT PROTEIN RBAT"/>
    <property type="match status" value="1"/>
</dbReference>
<accession>L0A7K8</accession>
<proteinExistence type="inferred from homology"/>
<keyword evidence="3" id="KW-0119">Carbohydrate metabolism</keyword>
<feature type="domain" description="Glycosyl hydrolase family 13 catalytic" evidence="4">
    <location>
        <begin position="28"/>
        <end position="377"/>
    </location>
</feature>
<dbReference type="STRING" id="937777.Deipe_3721"/>
<dbReference type="Pfam" id="PF00128">
    <property type="entry name" value="Alpha-amylase"/>
    <property type="match status" value="2"/>
</dbReference>
<dbReference type="OrthoDB" id="53578at2"/>
<dbReference type="KEGG" id="dpd:Deipe_3721"/>
<reference evidence="6" key="1">
    <citation type="submission" date="2012-03" db="EMBL/GenBank/DDBJ databases">
        <title>Complete sequence of chromosome of Deinococcus peraridilitoris DSM 19664.</title>
        <authorList>
            <person name="Lucas S."/>
            <person name="Copeland A."/>
            <person name="Lapidus A."/>
            <person name="Glavina del Rio T."/>
            <person name="Dalin E."/>
            <person name="Tice H."/>
            <person name="Bruce D."/>
            <person name="Goodwin L."/>
            <person name="Pitluck S."/>
            <person name="Peters L."/>
            <person name="Mikhailova N."/>
            <person name="Lu M."/>
            <person name="Kyrpides N."/>
            <person name="Mavromatis K."/>
            <person name="Ivanova N."/>
            <person name="Brettin T."/>
            <person name="Detter J.C."/>
            <person name="Han C."/>
            <person name="Larimer F."/>
            <person name="Land M."/>
            <person name="Hauser L."/>
            <person name="Markowitz V."/>
            <person name="Cheng J.-F."/>
            <person name="Hugenholtz P."/>
            <person name="Woyke T."/>
            <person name="Wu D."/>
            <person name="Pukall R."/>
            <person name="Steenblock K."/>
            <person name="Brambilla E."/>
            <person name="Klenk H.-P."/>
            <person name="Eisen J.A."/>
        </authorList>
    </citation>
    <scope>NUCLEOTIDE SEQUENCE [LARGE SCALE GENOMIC DNA]</scope>
    <source>
        <strain evidence="6">DSM 19664 / LMG 22246 / CIP 109416 / KR-200</strain>
    </source>
</reference>
<dbReference type="SUPFAM" id="SSF51011">
    <property type="entry name" value="Glycosyl hydrolase domain"/>
    <property type="match status" value="1"/>
</dbReference>
<dbReference type="EC" id="3.2.1.1" evidence="3"/>
<comment type="similarity">
    <text evidence="1 2">Belongs to the glycosyl hydrolase 13 family.</text>
</comment>
<dbReference type="Proteomes" id="UP000010467">
    <property type="component" value="Chromosome"/>
</dbReference>
<sequence length="472" mass="52623">MQRVLALAALMAMSGGNAVSWRGEIIYQVMPDRFFNGDKANDGVVRRDDPKAWHGGDLTGLIQKLPYIRELGATSVWLTPVYEQMPGTFDGATGYHGYWPQNFRNVDSRFGTLDDFRAFTRAAHGAGMKVVLDQVVNHFGYTAPFVRQNPGWFNDPSSCAGKGDNDVFCPIFGLPDLAQQQPEVRRFLFENADFWRRLGVDGFRYDAIKHVPRDFLRELLSRDASANTFTLGEYFDADPGIVAEYQQLGFRSLFNFALQGAMRQSIMSGQGLDGVRAMLERQDEIPEPDQVALFLDNHDVPRFANGTPFEDVGRERTVYGVRALMTLRGIPVIWQGTEIAMRGGGDPDNRRDMRFSDVWTPDERAVYEAVKGAIATRKSSSALSVGNLKLLATPARLASDLLLFTRENGQQRVLVAWHNGRERRTVALRSTVAARISALRGDLFGQDAKLSVQGGVVYLSLPPRTAVAFELD</sequence>
<dbReference type="GO" id="GO:0043169">
    <property type="term" value="F:cation binding"/>
    <property type="evidence" value="ECO:0007669"/>
    <property type="project" value="InterPro"/>
</dbReference>
<keyword evidence="6" id="KW-1185">Reference proteome</keyword>
<dbReference type="GO" id="GO:0009313">
    <property type="term" value="P:oligosaccharide catabolic process"/>
    <property type="evidence" value="ECO:0007669"/>
    <property type="project" value="TreeGrafter"/>
</dbReference>
<keyword evidence="3" id="KW-0378">Hydrolase</keyword>
<dbReference type="SUPFAM" id="SSF51445">
    <property type="entry name" value="(Trans)glycosidases"/>
    <property type="match status" value="1"/>
</dbReference>
<evidence type="ECO:0000256" key="3">
    <source>
        <dbReference type="RuleBase" id="RU361134"/>
    </source>
</evidence>
<dbReference type="InterPro" id="IPR006047">
    <property type="entry name" value="GH13_cat_dom"/>
</dbReference>
<dbReference type="SMART" id="SM00642">
    <property type="entry name" value="Aamy"/>
    <property type="match status" value="1"/>
</dbReference>
<evidence type="ECO:0000313" key="6">
    <source>
        <dbReference type="Proteomes" id="UP000010467"/>
    </source>
</evidence>
<dbReference type="InterPro" id="IPR006046">
    <property type="entry name" value="Alpha_amylase"/>
</dbReference>
<keyword evidence="3 5" id="KW-0326">Glycosidase</keyword>